<protein>
    <submittedName>
        <fullName evidence="3">LPXTG cell wall anchor domain-containing protein</fullName>
    </submittedName>
</protein>
<feature type="region of interest" description="Disordered" evidence="1">
    <location>
        <begin position="57"/>
        <end position="87"/>
    </location>
</feature>
<accession>A0AAE4HWB6</accession>
<proteinExistence type="predicted"/>
<dbReference type="RefSeq" id="WP_311982323.1">
    <property type="nucleotide sequence ID" value="NZ_JARQAG010000021.1"/>
</dbReference>
<dbReference type="AlphaFoldDB" id="A0AAE4HWB6"/>
<evidence type="ECO:0000256" key="1">
    <source>
        <dbReference type="SAM" id="MobiDB-lite"/>
    </source>
</evidence>
<dbReference type="NCBIfam" id="TIGR01167">
    <property type="entry name" value="LPXTG_anchor"/>
    <property type="match status" value="1"/>
</dbReference>
<evidence type="ECO:0000313" key="4">
    <source>
        <dbReference type="Proteomes" id="UP001180515"/>
    </source>
</evidence>
<evidence type="ECO:0000313" key="3">
    <source>
        <dbReference type="EMBL" id="MDT2732546.1"/>
    </source>
</evidence>
<evidence type="ECO:0000256" key="2">
    <source>
        <dbReference type="SAM" id="Phobius"/>
    </source>
</evidence>
<gene>
    <name evidence="3" type="ORF">P7G31_09990</name>
</gene>
<dbReference type="EMBL" id="JARQAG010000021">
    <property type="protein sequence ID" value="MDT2732546.1"/>
    <property type="molecule type" value="Genomic_DNA"/>
</dbReference>
<dbReference type="Proteomes" id="UP001180515">
    <property type="component" value="Unassembled WGS sequence"/>
</dbReference>
<comment type="caution">
    <text evidence="3">The sequence shown here is derived from an EMBL/GenBank/DDBJ whole genome shotgun (WGS) entry which is preliminary data.</text>
</comment>
<feature type="transmembrane region" description="Helical" evidence="2">
    <location>
        <begin position="20"/>
        <end position="41"/>
    </location>
</feature>
<reference evidence="3" key="1">
    <citation type="submission" date="2023-03" db="EMBL/GenBank/DDBJ databases">
        <authorList>
            <person name="Shen W."/>
            <person name="Cai J."/>
        </authorList>
    </citation>
    <scope>NUCLEOTIDE SEQUENCE</scope>
    <source>
        <strain evidence="3">P82-2</strain>
    </source>
</reference>
<sequence>MKTKEIYSLRKSKTGTHSVLLGKFGITFATTMAIMTAGGVVHANQVSVKPTAPATTQVASSATTTQATTTNSSVPTSVPTGTTQPTAEKTINGAQDTVKGDVTSSTDAGVVVKEDATQDVTLNESNVVSETNKVLTDLNKQDQAVKDATATQEANTKAYTVSKTARDTAVSQGQSDLSQSTTTVKNQIAIAEKNKIDVATSTTNLTPHYISTAGLTGQALTDAMTKNIALYNKAIKDGIAMMDASSAQMKKQITDYLNAMAKYQAGVSTNTGLQWQKGVVLEAGDGATKQTGTENVVDFGDGTIKTAGIYATQGQNLDQNTDANFDNIFKINGTGSIWVRNTTNGDVKLTFSEINSPYNTGTYVDIWGDDKGGIAWSVFALYNGGANGGVGEDGSPNGSGIAGRILNYVYSYKATAETTKGVSVVTFNDIDNKQTVKMSGLDGAKVTKGKNITQTGNDFVAGAGDVSQGSVGNLGSNGVKWNFSSAEKRNFTFVHSTDGKNTSIVGGIFGSASDVPAKPVAPKLTAKLAVLTVPVAPEAPKPVEVTVHYYNIKTTPVDTPKPKTPMQYTPTAATQVAASSVLGLPHTGDETENTVVQMAMGLLLVSFAGFSVIKTNKNQEKLL</sequence>
<keyword evidence="2" id="KW-1133">Transmembrane helix</keyword>
<name>A0AAE4HWB6_9STRE</name>
<feature type="compositionally biased region" description="Low complexity" evidence="1">
    <location>
        <begin position="57"/>
        <end position="86"/>
    </location>
</feature>
<keyword evidence="2" id="KW-0812">Transmembrane</keyword>
<keyword evidence="2" id="KW-0472">Membrane</keyword>
<organism evidence="3 4">
    <name type="scientific">Streptococcus parauberis</name>
    <dbReference type="NCBI Taxonomy" id="1348"/>
    <lineage>
        <taxon>Bacteria</taxon>
        <taxon>Bacillati</taxon>
        <taxon>Bacillota</taxon>
        <taxon>Bacilli</taxon>
        <taxon>Lactobacillales</taxon>
        <taxon>Streptococcaceae</taxon>
        <taxon>Streptococcus</taxon>
    </lineage>
</organism>